<name>A0A182I629_ANOAR</name>
<dbReference type="RefSeq" id="XP_040171364.1">
    <property type="nucleotide sequence ID" value="XM_040315430.1"/>
</dbReference>
<dbReference type="PANTHER" id="PTHR24366">
    <property type="entry name" value="IG(IMMUNOGLOBULIN) AND LRR(LEUCINE RICH REPEAT) DOMAINS"/>
    <property type="match status" value="1"/>
</dbReference>
<feature type="signal peptide" evidence="2">
    <location>
        <begin position="1"/>
        <end position="26"/>
    </location>
</feature>
<feature type="compositionally biased region" description="Low complexity" evidence="1">
    <location>
        <begin position="358"/>
        <end position="371"/>
    </location>
</feature>
<dbReference type="InterPro" id="IPR003591">
    <property type="entry name" value="Leu-rich_rpt_typical-subtyp"/>
</dbReference>
<evidence type="ECO:0000313" key="4">
    <source>
        <dbReference type="Proteomes" id="UP000075840"/>
    </source>
</evidence>
<keyword evidence="2" id="KW-0732">Signal</keyword>
<reference evidence="3" key="1">
    <citation type="submission" date="2022-08" db="UniProtKB">
        <authorList>
            <consortium name="EnsemblMetazoa"/>
        </authorList>
    </citation>
    <scope>IDENTIFICATION</scope>
    <source>
        <strain evidence="3">Dongola</strain>
    </source>
</reference>
<sequence length="406" mass="44239">MIPQTCCQLVALLFGTALLLVSSTAADQTYECAIEKREDESVCMFRNVVYTTSMTGITFKAPNAKVQHVAFEDSTLDRIPAELLNAFPNLRSLSVPNANLSSVVIPAKLERLYASDNQISQVIVHQTRDTTTMLELILDSNRLHDISNLTRLAKLEILSLSGNRELPIDDTIELGRFKGMDGLRHLLLSDVGAHHLENEQEVSLPALELLDLSSNNLPPSYLSVKVFAPFKSLQILRLAYNQLRELDVLQLTKNNPQLKQIYLEGNEFPCKLLTLMLKHFKKEGIETPVANPNVRCLLGFDKEQGLCCMADSMTQRYAGPITPRTPPVSLATSESPAENTAVRTGAGSAELGTSTVSTTTMAAPTAGGTPAKTDDGHSMASMAPLGNSWLLAGLAAVVLTVMKLNY</sequence>
<dbReference type="VEuPathDB" id="VectorBase:AARA009031"/>
<dbReference type="VEuPathDB" id="VectorBase:AARA21_008386"/>
<dbReference type="PANTHER" id="PTHR24366:SF96">
    <property type="entry name" value="LEUCINE RICH REPEAT CONTAINING 53"/>
    <property type="match status" value="1"/>
</dbReference>
<dbReference type="KEGG" id="aara:120904924"/>
<accession>A0A182I629</accession>
<dbReference type="SUPFAM" id="SSF52047">
    <property type="entry name" value="RNI-like"/>
    <property type="match status" value="1"/>
</dbReference>
<protein>
    <submittedName>
        <fullName evidence="3">Uncharacterized protein</fullName>
    </submittedName>
</protein>
<dbReference type="EnsemblMetazoa" id="AARA009031-RA">
    <property type="protein sequence ID" value="AARA009031-PA"/>
    <property type="gene ID" value="AARA009031"/>
</dbReference>
<dbReference type="EMBL" id="APCN01003549">
    <property type="status" value="NOT_ANNOTATED_CDS"/>
    <property type="molecule type" value="Genomic_DNA"/>
</dbReference>
<feature type="chain" id="PRO_5043624105" evidence="2">
    <location>
        <begin position="27"/>
        <end position="406"/>
    </location>
</feature>
<dbReference type="InterPro" id="IPR001611">
    <property type="entry name" value="Leu-rich_rpt"/>
</dbReference>
<proteinExistence type="predicted"/>
<dbReference type="GeneID" id="120904924"/>
<dbReference type="SMART" id="SM00369">
    <property type="entry name" value="LRR_TYP"/>
    <property type="match status" value="3"/>
</dbReference>
<keyword evidence="4" id="KW-1185">Reference proteome</keyword>
<dbReference type="Gene3D" id="3.80.10.10">
    <property type="entry name" value="Ribonuclease Inhibitor"/>
    <property type="match status" value="1"/>
</dbReference>
<feature type="compositionally biased region" description="Polar residues" evidence="1">
    <location>
        <begin position="330"/>
        <end position="342"/>
    </location>
</feature>
<evidence type="ECO:0000256" key="1">
    <source>
        <dbReference type="SAM" id="MobiDB-lite"/>
    </source>
</evidence>
<organism evidence="3 4">
    <name type="scientific">Anopheles arabiensis</name>
    <name type="common">Mosquito</name>
    <dbReference type="NCBI Taxonomy" id="7173"/>
    <lineage>
        <taxon>Eukaryota</taxon>
        <taxon>Metazoa</taxon>
        <taxon>Ecdysozoa</taxon>
        <taxon>Arthropoda</taxon>
        <taxon>Hexapoda</taxon>
        <taxon>Insecta</taxon>
        <taxon>Pterygota</taxon>
        <taxon>Neoptera</taxon>
        <taxon>Endopterygota</taxon>
        <taxon>Diptera</taxon>
        <taxon>Nematocera</taxon>
        <taxon>Culicoidea</taxon>
        <taxon>Culicidae</taxon>
        <taxon>Anophelinae</taxon>
        <taxon>Anopheles</taxon>
    </lineage>
</organism>
<evidence type="ECO:0000313" key="3">
    <source>
        <dbReference type="EnsemblMetazoa" id="AARA009031-PA"/>
    </source>
</evidence>
<dbReference type="RefSeq" id="XP_040171363.1">
    <property type="nucleotide sequence ID" value="XM_040315429.1"/>
</dbReference>
<dbReference type="PROSITE" id="PS51450">
    <property type="entry name" value="LRR"/>
    <property type="match status" value="1"/>
</dbReference>
<feature type="region of interest" description="Disordered" evidence="1">
    <location>
        <begin position="319"/>
        <end position="375"/>
    </location>
</feature>
<dbReference type="Proteomes" id="UP000075840">
    <property type="component" value="Unassembled WGS sequence"/>
</dbReference>
<dbReference type="InterPro" id="IPR032675">
    <property type="entry name" value="LRR_dom_sf"/>
</dbReference>
<dbReference type="AlphaFoldDB" id="A0A182I629"/>
<evidence type="ECO:0000256" key="2">
    <source>
        <dbReference type="SAM" id="SignalP"/>
    </source>
</evidence>